<reference evidence="2 3" key="1">
    <citation type="submission" date="2018-07" db="EMBL/GenBank/DDBJ databases">
        <title>GABA Modulating Bacteria of the Human Gut Microbiota.</title>
        <authorList>
            <person name="Strandwitz P."/>
            <person name="Kim K.H."/>
            <person name="Terekhova D."/>
            <person name="Liu J.K."/>
            <person name="Sharma A."/>
            <person name="Levering J."/>
            <person name="Mcdonald D."/>
            <person name="Dietrich D."/>
            <person name="Ramadhar T.R."/>
            <person name="Lekbua A."/>
            <person name="Mroue N."/>
            <person name="Liston C."/>
            <person name="Stewart E.J."/>
            <person name="Dubin M.J."/>
            <person name="Zengler K."/>
            <person name="Knight R."/>
            <person name="Gilbert J.A."/>
            <person name="Clardy J."/>
            <person name="Lewis K."/>
        </authorList>
    </citation>
    <scope>NUCLEOTIDE SEQUENCE [LARGE SCALE GENOMIC DNA]</scope>
    <source>
        <strain evidence="2 3">KLE1738</strain>
    </source>
</reference>
<proteinExistence type="predicted"/>
<dbReference type="Proteomes" id="UP000260649">
    <property type="component" value="Unassembled WGS sequence"/>
</dbReference>
<keyword evidence="1" id="KW-0812">Transmembrane</keyword>
<evidence type="ECO:0000256" key="1">
    <source>
        <dbReference type="SAM" id="Phobius"/>
    </source>
</evidence>
<dbReference type="EMBL" id="QQRQ01000017">
    <property type="protein sequence ID" value="RFT06074.1"/>
    <property type="molecule type" value="Genomic_DNA"/>
</dbReference>
<comment type="caution">
    <text evidence="2">The sequence shown here is derived from an EMBL/GenBank/DDBJ whole genome shotgun (WGS) entry which is preliminary data.</text>
</comment>
<protein>
    <submittedName>
        <fullName evidence="2">DUF4330 domain-containing protein</fullName>
    </submittedName>
</protein>
<dbReference type="AlphaFoldDB" id="A0A3E2B265"/>
<evidence type="ECO:0000313" key="3">
    <source>
        <dbReference type="Proteomes" id="UP000260649"/>
    </source>
</evidence>
<name>A0A3E2B265_9FIRM</name>
<keyword evidence="1" id="KW-0472">Membrane</keyword>
<feature type="transmembrane region" description="Helical" evidence="1">
    <location>
        <begin position="21"/>
        <end position="42"/>
    </location>
</feature>
<evidence type="ECO:0000313" key="2">
    <source>
        <dbReference type="EMBL" id="RFT06074.1"/>
    </source>
</evidence>
<dbReference type="Pfam" id="PF14221">
    <property type="entry name" value="DUF4330"/>
    <property type="match status" value="1"/>
</dbReference>
<gene>
    <name evidence="2" type="ORF">DV520_09245</name>
</gene>
<dbReference type="OrthoDB" id="1723529at2"/>
<sequence length="188" mass="20358">MVKQWRYPMSMIDKKGKIFGKLNIIDLIAILLIVAVLALIGYKLLVRSPGGLAGEGQAVVYTVEVKGVEPEVYEFIQKQLPSQLMAANELLDASVTDVTATPVEHDTYAMMWNANLGVETLTQVDAGTYNLVFTIEGTVKDNLSSELGTQEIRVGKSHIVKTATFELEGGIITSCERPEAAADGAAQE</sequence>
<organism evidence="2 3">
    <name type="scientific">Evtepia gabavorous</name>
    <dbReference type="NCBI Taxonomy" id="2211183"/>
    <lineage>
        <taxon>Bacteria</taxon>
        <taxon>Bacillati</taxon>
        <taxon>Bacillota</taxon>
        <taxon>Clostridia</taxon>
        <taxon>Eubacteriales</taxon>
        <taxon>Evtepia</taxon>
    </lineage>
</organism>
<dbReference type="InterPro" id="IPR025480">
    <property type="entry name" value="DUF4330"/>
</dbReference>
<keyword evidence="3" id="KW-1185">Reference proteome</keyword>
<accession>A0A3E2B265</accession>
<keyword evidence="1" id="KW-1133">Transmembrane helix</keyword>